<dbReference type="SUPFAM" id="SSF88713">
    <property type="entry name" value="Glycoside hydrolase/deacetylase"/>
    <property type="match status" value="1"/>
</dbReference>
<evidence type="ECO:0000256" key="5">
    <source>
        <dbReference type="ARBA" id="ARBA00023277"/>
    </source>
</evidence>
<dbReference type="PANTHER" id="PTHR46471:SF2">
    <property type="entry name" value="CHITIN DEACETYLASE-RELATED"/>
    <property type="match status" value="1"/>
</dbReference>
<dbReference type="InterPro" id="IPR011330">
    <property type="entry name" value="Glyco_hydro/deAcase_b/a-brl"/>
</dbReference>
<keyword evidence="5" id="KW-0119">Carbohydrate metabolism</keyword>
<dbReference type="PANTHER" id="PTHR46471">
    <property type="entry name" value="CHITIN DEACETYLASE"/>
    <property type="match status" value="1"/>
</dbReference>
<keyword evidence="8" id="KW-1185">Reference proteome</keyword>
<dbReference type="CDD" id="cd10951">
    <property type="entry name" value="CE4_ClCDA_like"/>
    <property type="match status" value="1"/>
</dbReference>
<keyword evidence="2" id="KW-0479">Metal-binding</keyword>
<keyword evidence="4" id="KW-0378">Hydrolase</keyword>
<dbReference type="InterPro" id="IPR002509">
    <property type="entry name" value="NODB_dom"/>
</dbReference>
<feature type="domain" description="NodB homology" evidence="6">
    <location>
        <begin position="23"/>
        <end position="209"/>
    </location>
</feature>
<accession>A0ABR3AJV1</accession>
<evidence type="ECO:0000256" key="1">
    <source>
        <dbReference type="ARBA" id="ARBA00001941"/>
    </source>
</evidence>
<gene>
    <name evidence="7" type="ORF">J3Q64DRAFT_1647839</name>
</gene>
<dbReference type="Gene3D" id="3.20.20.370">
    <property type="entry name" value="Glycoside hydrolase/deacetylase"/>
    <property type="match status" value="1"/>
</dbReference>
<sequence length="222" mass="25143">MYILLYIVDAAVIKGNLQACKPGYFALTFDDGPNTYTPELIDTLNQQGIPATFFINGLNFMDLETSIFAQDAIAKAYRSGHQIASHTYTHPHLTELSDKEIEIEMLRLENQTMHIIGKRPAYMRPPFGDINKHIIDLLNNLGYTIVTWSLDTKDYETHNLSDEMKSVSVGMEGSSHGYIALTHDVYKQTVEELAISLINWARDKGFKFCTVAECKFLLLDKV</sequence>
<comment type="cofactor">
    <cofactor evidence="1">
        <name>Co(2+)</name>
        <dbReference type="ChEBI" id="CHEBI:48828"/>
    </cofactor>
</comment>
<organism evidence="7 8">
    <name type="scientific">Phycomyces blakesleeanus</name>
    <dbReference type="NCBI Taxonomy" id="4837"/>
    <lineage>
        <taxon>Eukaryota</taxon>
        <taxon>Fungi</taxon>
        <taxon>Fungi incertae sedis</taxon>
        <taxon>Mucoromycota</taxon>
        <taxon>Mucoromycotina</taxon>
        <taxon>Mucoromycetes</taxon>
        <taxon>Mucorales</taxon>
        <taxon>Phycomycetaceae</taxon>
        <taxon>Phycomyces</taxon>
    </lineage>
</organism>
<evidence type="ECO:0000256" key="4">
    <source>
        <dbReference type="ARBA" id="ARBA00022801"/>
    </source>
</evidence>
<evidence type="ECO:0000259" key="6">
    <source>
        <dbReference type="PROSITE" id="PS51677"/>
    </source>
</evidence>
<dbReference type="Proteomes" id="UP001448207">
    <property type="component" value="Unassembled WGS sequence"/>
</dbReference>
<comment type="caution">
    <text evidence="7">The sequence shown here is derived from an EMBL/GenBank/DDBJ whole genome shotgun (WGS) entry which is preliminary data.</text>
</comment>
<reference evidence="7 8" key="1">
    <citation type="submission" date="2024-04" db="EMBL/GenBank/DDBJ databases">
        <title>Symmetric and asymmetric DNA N6-adenine methylation regulates different biological responses in Mucorales.</title>
        <authorList>
            <consortium name="Lawrence Berkeley National Laboratory"/>
            <person name="Lax C."/>
            <person name="Mondo S.J."/>
            <person name="Osorio-Concepcion M."/>
            <person name="Muszewska A."/>
            <person name="Corrochano-Luque M."/>
            <person name="Gutierrez G."/>
            <person name="Riley R."/>
            <person name="Lipzen A."/>
            <person name="Guo J."/>
            <person name="Hundley H."/>
            <person name="Amirebrahimi M."/>
            <person name="Ng V."/>
            <person name="Lorenzo-Gutierrez D."/>
            <person name="Binder U."/>
            <person name="Yang J."/>
            <person name="Song Y."/>
            <person name="Canovas D."/>
            <person name="Navarro E."/>
            <person name="Freitag M."/>
            <person name="Gabaldon T."/>
            <person name="Grigoriev I.V."/>
            <person name="Corrochano L.M."/>
            <person name="Nicolas F.E."/>
            <person name="Garre V."/>
        </authorList>
    </citation>
    <scope>NUCLEOTIDE SEQUENCE [LARGE SCALE GENOMIC DNA]</scope>
    <source>
        <strain evidence="7 8">L51</strain>
    </source>
</reference>
<evidence type="ECO:0000313" key="7">
    <source>
        <dbReference type="EMBL" id="KAL0076305.1"/>
    </source>
</evidence>
<keyword evidence="3" id="KW-0732">Signal</keyword>
<protein>
    <submittedName>
        <fullName evidence="7">Carbohydrate esterase family 4 protein</fullName>
    </submittedName>
</protein>
<proteinExistence type="predicted"/>
<dbReference type="Pfam" id="PF01522">
    <property type="entry name" value="Polysacc_deac_1"/>
    <property type="match status" value="1"/>
</dbReference>
<evidence type="ECO:0000313" key="8">
    <source>
        <dbReference type="Proteomes" id="UP001448207"/>
    </source>
</evidence>
<dbReference type="EMBL" id="JBCLYO010000032">
    <property type="protein sequence ID" value="KAL0076305.1"/>
    <property type="molecule type" value="Genomic_DNA"/>
</dbReference>
<evidence type="ECO:0000256" key="3">
    <source>
        <dbReference type="ARBA" id="ARBA00022729"/>
    </source>
</evidence>
<evidence type="ECO:0000256" key="2">
    <source>
        <dbReference type="ARBA" id="ARBA00022723"/>
    </source>
</evidence>
<dbReference type="PROSITE" id="PS51677">
    <property type="entry name" value="NODB"/>
    <property type="match status" value="1"/>
</dbReference>
<name>A0ABR3AJV1_PHYBL</name>